<name>A0A8H2WN32_9AGAM</name>
<accession>A0A8H2WN32</accession>
<dbReference type="Proteomes" id="UP000663831">
    <property type="component" value="Unassembled WGS sequence"/>
</dbReference>
<organism evidence="4 5">
    <name type="scientific">Rhizoctonia solani</name>
    <dbReference type="NCBI Taxonomy" id="456999"/>
    <lineage>
        <taxon>Eukaryota</taxon>
        <taxon>Fungi</taxon>
        <taxon>Dikarya</taxon>
        <taxon>Basidiomycota</taxon>
        <taxon>Agaricomycotina</taxon>
        <taxon>Agaricomycetes</taxon>
        <taxon>Cantharellales</taxon>
        <taxon>Ceratobasidiaceae</taxon>
        <taxon>Rhizoctonia</taxon>
    </lineage>
</organism>
<dbReference type="InterPro" id="IPR003954">
    <property type="entry name" value="RRM_euk-type"/>
</dbReference>
<dbReference type="CDD" id="cd21608">
    <property type="entry name" value="RRM2_NsCP33_like"/>
    <property type="match status" value="1"/>
</dbReference>
<dbReference type="PROSITE" id="PS50102">
    <property type="entry name" value="RRM"/>
    <property type="match status" value="1"/>
</dbReference>
<dbReference type="GO" id="GO:0003723">
    <property type="term" value="F:RNA binding"/>
    <property type="evidence" value="ECO:0007669"/>
    <property type="project" value="UniProtKB-UniRule"/>
</dbReference>
<evidence type="ECO:0000256" key="1">
    <source>
        <dbReference type="ARBA" id="ARBA00022884"/>
    </source>
</evidence>
<proteinExistence type="predicted"/>
<dbReference type="OrthoDB" id="439808at2759"/>
<dbReference type="EMBL" id="CAJMWV010000357">
    <property type="protein sequence ID" value="CAE6389726.1"/>
    <property type="molecule type" value="Genomic_DNA"/>
</dbReference>
<dbReference type="PANTHER" id="PTHR48027">
    <property type="entry name" value="HETEROGENEOUS NUCLEAR RIBONUCLEOPROTEIN 87F-RELATED"/>
    <property type="match status" value="1"/>
</dbReference>
<protein>
    <recommendedName>
        <fullName evidence="3">RRM domain-containing protein</fullName>
    </recommendedName>
</protein>
<evidence type="ECO:0000313" key="5">
    <source>
        <dbReference type="Proteomes" id="UP000663831"/>
    </source>
</evidence>
<keyword evidence="1 2" id="KW-0694">RNA-binding</keyword>
<dbReference type="InterPro" id="IPR000504">
    <property type="entry name" value="RRM_dom"/>
</dbReference>
<dbReference type="InterPro" id="IPR052462">
    <property type="entry name" value="SLIRP/GR-RBP-like"/>
</dbReference>
<dbReference type="Pfam" id="PF00076">
    <property type="entry name" value="RRM_1"/>
    <property type="match status" value="1"/>
</dbReference>
<dbReference type="InterPro" id="IPR035979">
    <property type="entry name" value="RBD_domain_sf"/>
</dbReference>
<dbReference type="Gene3D" id="3.30.70.330">
    <property type="match status" value="1"/>
</dbReference>
<dbReference type="SMART" id="SM00361">
    <property type="entry name" value="RRM_1"/>
    <property type="match status" value="1"/>
</dbReference>
<feature type="domain" description="RRM" evidence="3">
    <location>
        <begin position="2"/>
        <end position="80"/>
    </location>
</feature>
<dbReference type="InterPro" id="IPR048289">
    <property type="entry name" value="RRM2_NsCP33-like"/>
</dbReference>
<evidence type="ECO:0000259" key="3">
    <source>
        <dbReference type="PROSITE" id="PS50102"/>
    </source>
</evidence>
<sequence>MSKLYVGNLSWGTTDDSLREVFSEYGQVTDIIVMKDRETGRSRGFGFVTFSTEKEASDAAQALNGAEIDGRTLTVNPANARGGGGGGGGGRW</sequence>
<dbReference type="InterPro" id="IPR012677">
    <property type="entry name" value="Nucleotide-bd_a/b_plait_sf"/>
</dbReference>
<dbReference type="SUPFAM" id="SSF54928">
    <property type="entry name" value="RNA-binding domain, RBD"/>
    <property type="match status" value="1"/>
</dbReference>
<comment type="caution">
    <text evidence="4">The sequence shown here is derived from an EMBL/GenBank/DDBJ whole genome shotgun (WGS) entry which is preliminary data.</text>
</comment>
<dbReference type="AlphaFoldDB" id="A0A8H2WN32"/>
<gene>
    <name evidence="4" type="ORF">RDB_LOCUS7714</name>
</gene>
<dbReference type="SMART" id="SM00360">
    <property type="entry name" value="RRM"/>
    <property type="match status" value="1"/>
</dbReference>
<evidence type="ECO:0000256" key="2">
    <source>
        <dbReference type="PROSITE-ProRule" id="PRU00176"/>
    </source>
</evidence>
<evidence type="ECO:0000313" key="4">
    <source>
        <dbReference type="EMBL" id="CAE6389726.1"/>
    </source>
</evidence>
<reference evidence="4" key="1">
    <citation type="submission" date="2021-01" db="EMBL/GenBank/DDBJ databases">
        <authorList>
            <person name="Kaushik A."/>
        </authorList>
    </citation>
    <scope>NUCLEOTIDE SEQUENCE</scope>
    <source>
        <strain evidence="4">AG3-1AP</strain>
    </source>
</reference>